<evidence type="ECO:0008006" key="10">
    <source>
        <dbReference type="Google" id="ProtNLM"/>
    </source>
</evidence>
<dbReference type="FunFam" id="1.20.1260.100:FF:000001">
    <property type="entry name" value="translocator protein 2"/>
    <property type="match status" value="1"/>
</dbReference>
<evidence type="ECO:0000256" key="7">
    <source>
        <dbReference type="SAM" id="Phobius"/>
    </source>
</evidence>
<evidence type="ECO:0000313" key="9">
    <source>
        <dbReference type="Proteomes" id="UP001415857"/>
    </source>
</evidence>
<proteinExistence type="inferred from homology"/>
<evidence type="ECO:0000256" key="3">
    <source>
        <dbReference type="ARBA" id="ARBA00022692"/>
    </source>
</evidence>
<dbReference type="PANTHER" id="PTHR10057:SF6">
    <property type="entry name" value="TRANSLOCATOR PROTEIN HOMOLOG"/>
    <property type="match status" value="1"/>
</dbReference>
<dbReference type="GO" id="GO:0016020">
    <property type="term" value="C:membrane"/>
    <property type="evidence" value="ECO:0007669"/>
    <property type="project" value="UniProtKB-SubCell"/>
</dbReference>
<gene>
    <name evidence="8" type="ORF">L1049_017062</name>
</gene>
<dbReference type="PIRSF" id="PIRSF005859">
    <property type="entry name" value="PBR"/>
    <property type="match status" value="1"/>
</dbReference>
<evidence type="ECO:0000256" key="6">
    <source>
        <dbReference type="SAM" id="MobiDB-lite"/>
    </source>
</evidence>
<organism evidence="8 9">
    <name type="scientific">Liquidambar formosana</name>
    <name type="common">Formosan gum</name>
    <dbReference type="NCBI Taxonomy" id="63359"/>
    <lineage>
        <taxon>Eukaryota</taxon>
        <taxon>Viridiplantae</taxon>
        <taxon>Streptophyta</taxon>
        <taxon>Embryophyta</taxon>
        <taxon>Tracheophyta</taxon>
        <taxon>Spermatophyta</taxon>
        <taxon>Magnoliopsida</taxon>
        <taxon>eudicotyledons</taxon>
        <taxon>Gunneridae</taxon>
        <taxon>Pentapetalae</taxon>
        <taxon>Saxifragales</taxon>
        <taxon>Altingiaceae</taxon>
        <taxon>Liquidambar</taxon>
    </lineage>
</organism>
<dbReference type="PANTHER" id="PTHR10057">
    <property type="entry name" value="PERIPHERAL-TYPE BENZODIAZEPINE RECEPTOR"/>
    <property type="match status" value="1"/>
</dbReference>
<comment type="subcellular location">
    <subcellularLocation>
        <location evidence="1">Membrane</location>
        <topology evidence="1">Multi-pass membrane protein</topology>
    </subcellularLocation>
</comment>
<feature type="transmembrane region" description="Helical" evidence="7">
    <location>
        <begin position="75"/>
        <end position="95"/>
    </location>
</feature>
<evidence type="ECO:0000313" key="8">
    <source>
        <dbReference type="EMBL" id="KAK9288603.1"/>
    </source>
</evidence>
<keyword evidence="9" id="KW-1185">Reference proteome</keyword>
<evidence type="ECO:0000256" key="1">
    <source>
        <dbReference type="ARBA" id="ARBA00004141"/>
    </source>
</evidence>
<feature type="transmembrane region" description="Helical" evidence="7">
    <location>
        <begin position="33"/>
        <end position="55"/>
    </location>
</feature>
<dbReference type="Pfam" id="PF03073">
    <property type="entry name" value="TspO_MBR"/>
    <property type="match status" value="1"/>
</dbReference>
<feature type="transmembrane region" description="Helical" evidence="7">
    <location>
        <begin position="129"/>
        <end position="148"/>
    </location>
</feature>
<reference evidence="8 9" key="1">
    <citation type="journal article" date="2024" name="Plant J.">
        <title>Genome sequences and population genomics reveal climatic adaptation and genomic divergence between two closely related sweetgum species.</title>
        <authorList>
            <person name="Xu W.Q."/>
            <person name="Ren C.Q."/>
            <person name="Zhang X.Y."/>
            <person name="Comes H.P."/>
            <person name="Liu X.H."/>
            <person name="Li Y.G."/>
            <person name="Kettle C.J."/>
            <person name="Jalonen R."/>
            <person name="Gaisberger H."/>
            <person name="Ma Y.Z."/>
            <person name="Qiu Y.X."/>
        </authorList>
    </citation>
    <scope>NUCLEOTIDE SEQUENCE [LARGE SCALE GENOMIC DNA]</scope>
    <source>
        <strain evidence="8">Hangzhou</strain>
    </source>
</reference>
<evidence type="ECO:0000256" key="4">
    <source>
        <dbReference type="ARBA" id="ARBA00022989"/>
    </source>
</evidence>
<keyword evidence="4 7" id="KW-1133">Transmembrane helix</keyword>
<feature type="transmembrane region" description="Helical" evidence="7">
    <location>
        <begin position="107"/>
        <end position="123"/>
    </location>
</feature>
<name>A0AAP0S0D2_LIQFO</name>
<keyword evidence="3 7" id="KW-0812">Transmembrane</keyword>
<dbReference type="EMBL" id="JBBPBK010000003">
    <property type="protein sequence ID" value="KAK9288603.1"/>
    <property type="molecule type" value="Genomic_DNA"/>
</dbReference>
<comment type="similarity">
    <text evidence="2">Belongs to the TspO/BZRP family.</text>
</comment>
<evidence type="ECO:0000256" key="2">
    <source>
        <dbReference type="ARBA" id="ARBA00007524"/>
    </source>
</evidence>
<keyword evidence="5 7" id="KW-0472">Membrane</keyword>
<accession>A0AAP0S0D2</accession>
<comment type="caution">
    <text evidence="8">The sequence shown here is derived from an EMBL/GenBank/DDBJ whole genome shotgun (WGS) entry which is preliminary data.</text>
</comment>
<dbReference type="InterPro" id="IPR004307">
    <property type="entry name" value="TspO_MBR"/>
</dbReference>
<dbReference type="Gene3D" id="1.20.1260.100">
    <property type="entry name" value="TspO/MBR protein"/>
    <property type="match status" value="1"/>
</dbReference>
<protein>
    <recommendedName>
        <fullName evidence="10">Translocator protein homolog</fullName>
    </recommendedName>
</protein>
<dbReference type="Proteomes" id="UP001415857">
    <property type="component" value="Unassembled WGS sequence"/>
</dbReference>
<sequence>MASQTLKQRFKDDSTTPATNTRPEKKTPKPKRAIRSLAIAIMVPLSLTLAVIFFFGSSPKYHALAKPFWFPPLWFINLASLASSFLMGLAAWLVWAEGGFHSQSDALPLYISQVSLSITWLPLVLKIGAVPIGFVFSVIHFGTLVACYRDFRRVNPIAGDLVKPCLAWEAFLTIVNYKLIYL</sequence>
<dbReference type="CDD" id="cd15904">
    <property type="entry name" value="TSPO_MBR"/>
    <property type="match status" value="1"/>
</dbReference>
<evidence type="ECO:0000256" key="5">
    <source>
        <dbReference type="ARBA" id="ARBA00023136"/>
    </source>
</evidence>
<dbReference type="InterPro" id="IPR038330">
    <property type="entry name" value="TspO/MBR-related_sf"/>
</dbReference>
<dbReference type="AlphaFoldDB" id="A0AAP0S0D2"/>
<feature type="region of interest" description="Disordered" evidence="6">
    <location>
        <begin position="1"/>
        <end position="31"/>
    </location>
</feature>